<dbReference type="Pfam" id="PF16158">
    <property type="entry name" value="N_BRCA1_IG"/>
    <property type="match status" value="1"/>
</dbReference>
<sequence length="281" mass="30715">MLRTQNSLLQSANPAFALSLLVDFLKVSSEGNSYQGKADEKLAMEVDGDVDQDLLQQFSCMGTTDKDILISQLQKLVGNLSQTAAAFFLDMNNWNLQAAIGSYFDYEAANNLPSMFLVKDATIGDGESVPPCTRFTKTWRLRNNGDMTWPEGCFLKQTFGETWGGVSEKLMLPALPPGQETAISVELVSPHTCNTYHSNWRACTPNGSYFGDTIWVVITVADGGTLALTQQMTHFSDLGAPAPRVEAPNPFSPLHSSQPSQPLFQDSVPPQDPGDSPHRMC</sequence>
<name>A0A8S1C6R0_9INSE</name>
<protein>
    <recommendedName>
        <fullName evidence="2">Nbr1 FW domain-containing protein</fullName>
    </recommendedName>
</protein>
<dbReference type="Gene3D" id="1.10.8.10">
    <property type="entry name" value="DNA helicase RuvA subunit, C-terminal domain"/>
    <property type="match status" value="1"/>
</dbReference>
<keyword evidence="4" id="KW-1185">Reference proteome</keyword>
<evidence type="ECO:0000313" key="3">
    <source>
        <dbReference type="EMBL" id="CAB3367871.1"/>
    </source>
</evidence>
<dbReference type="GO" id="GO:0016236">
    <property type="term" value="P:macroautophagy"/>
    <property type="evidence" value="ECO:0007669"/>
    <property type="project" value="TreeGrafter"/>
</dbReference>
<dbReference type="InterPro" id="IPR013783">
    <property type="entry name" value="Ig-like_fold"/>
</dbReference>
<comment type="caution">
    <text evidence="3">The sequence shown here is derived from an EMBL/GenBank/DDBJ whole genome shotgun (WGS) entry which is preliminary data.</text>
</comment>
<dbReference type="OrthoDB" id="661148at2759"/>
<proteinExistence type="predicted"/>
<dbReference type="GO" id="GO:0043130">
    <property type="term" value="F:ubiquitin binding"/>
    <property type="evidence" value="ECO:0007669"/>
    <property type="project" value="TreeGrafter"/>
</dbReference>
<feature type="domain" description="Nbr1 FW" evidence="2">
    <location>
        <begin position="122"/>
        <end position="220"/>
    </location>
</feature>
<dbReference type="Pfam" id="PF14555">
    <property type="entry name" value="UBA_4"/>
    <property type="match status" value="1"/>
</dbReference>
<dbReference type="InterPro" id="IPR009060">
    <property type="entry name" value="UBA-like_sf"/>
</dbReference>
<dbReference type="PANTHER" id="PTHR20930:SF0">
    <property type="entry name" value="PROTEIN ILRUN"/>
    <property type="match status" value="1"/>
</dbReference>
<dbReference type="InterPro" id="IPR039517">
    <property type="entry name" value="C6orf106_UBA-like"/>
</dbReference>
<dbReference type="Proteomes" id="UP000494165">
    <property type="component" value="Unassembled WGS sequence"/>
</dbReference>
<accession>A0A8S1C6R0</accession>
<dbReference type="CDD" id="cd14349">
    <property type="entry name" value="UBA_CF106"/>
    <property type="match status" value="1"/>
</dbReference>
<gene>
    <name evidence="3" type="ORF">CLODIP_2_CD04080</name>
</gene>
<evidence type="ECO:0000256" key="1">
    <source>
        <dbReference type="SAM" id="MobiDB-lite"/>
    </source>
</evidence>
<organism evidence="3 4">
    <name type="scientific">Cloeon dipterum</name>
    <dbReference type="NCBI Taxonomy" id="197152"/>
    <lineage>
        <taxon>Eukaryota</taxon>
        <taxon>Metazoa</taxon>
        <taxon>Ecdysozoa</taxon>
        <taxon>Arthropoda</taxon>
        <taxon>Hexapoda</taxon>
        <taxon>Insecta</taxon>
        <taxon>Pterygota</taxon>
        <taxon>Palaeoptera</taxon>
        <taxon>Ephemeroptera</taxon>
        <taxon>Pisciforma</taxon>
        <taxon>Baetidae</taxon>
        <taxon>Cloeon</taxon>
    </lineage>
</organism>
<reference evidence="3 4" key="1">
    <citation type="submission" date="2020-04" db="EMBL/GenBank/DDBJ databases">
        <authorList>
            <person name="Alioto T."/>
            <person name="Alioto T."/>
            <person name="Gomez Garrido J."/>
        </authorList>
    </citation>
    <scope>NUCLEOTIDE SEQUENCE [LARGE SCALE GENOMIC DNA]</scope>
</reference>
<dbReference type="Gene3D" id="2.60.40.10">
    <property type="entry name" value="Immunoglobulins"/>
    <property type="match status" value="1"/>
</dbReference>
<dbReference type="AlphaFoldDB" id="A0A8S1C6R0"/>
<feature type="region of interest" description="Disordered" evidence="1">
    <location>
        <begin position="239"/>
        <end position="281"/>
    </location>
</feature>
<feature type="compositionally biased region" description="Low complexity" evidence="1">
    <location>
        <begin position="252"/>
        <end position="265"/>
    </location>
</feature>
<dbReference type="PANTHER" id="PTHR20930">
    <property type="entry name" value="OVARIAN CARCINOMA ANTIGEN CA125-RELATED"/>
    <property type="match status" value="1"/>
</dbReference>
<dbReference type="InterPro" id="IPR032350">
    <property type="entry name" value="Nbr1_FW"/>
</dbReference>
<dbReference type="SUPFAM" id="SSF46934">
    <property type="entry name" value="UBA-like"/>
    <property type="match status" value="1"/>
</dbReference>
<dbReference type="GO" id="GO:0000407">
    <property type="term" value="C:phagophore assembly site"/>
    <property type="evidence" value="ECO:0007669"/>
    <property type="project" value="TreeGrafter"/>
</dbReference>
<dbReference type="EMBL" id="CADEPI010000034">
    <property type="protein sequence ID" value="CAB3367871.1"/>
    <property type="molecule type" value="Genomic_DNA"/>
</dbReference>
<evidence type="ECO:0000259" key="2">
    <source>
        <dbReference type="Pfam" id="PF16158"/>
    </source>
</evidence>
<dbReference type="CDD" id="cd14947">
    <property type="entry name" value="NBR1_like"/>
    <property type="match status" value="1"/>
</dbReference>
<evidence type="ECO:0000313" key="4">
    <source>
        <dbReference type="Proteomes" id="UP000494165"/>
    </source>
</evidence>